<dbReference type="PANTHER" id="PTHR33803:SF3">
    <property type="entry name" value="BLL1974 PROTEIN"/>
    <property type="match status" value="1"/>
</dbReference>
<organism evidence="1 2">
    <name type="scientific">Glaciimonas immobilis</name>
    <dbReference type="NCBI Taxonomy" id="728004"/>
    <lineage>
        <taxon>Bacteria</taxon>
        <taxon>Pseudomonadati</taxon>
        <taxon>Pseudomonadota</taxon>
        <taxon>Betaproteobacteria</taxon>
        <taxon>Burkholderiales</taxon>
        <taxon>Oxalobacteraceae</taxon>
        <taxon>Glaciimonas</taxon>
    </lineage>
</organism>
<evidence type="ECO:0008006" key="3">
    <source>
        <dbReference type="Google" id="ProtNLM"/>
    </source>
</evidence>
<proteinExistence type="predicted"/>
<comment type="caution">
    <text evidence="1">The sequence shown here is derived from an EMBL/GenBank/DDBJ whole genome shotgun (WGS) entry which is preliminary data.</text>
</comment>
<sequence length="81" mass="8555">MCSLNSVLAASKVVDIVGVQIWKSGQRRGVTRALKAIIKRHSAIEPTIGHMKSGGKLDKSWLIALGDAMHAILSGAGTIYA</sequence>
<evidence type="ECO:0000313" key="1">
    <source>
        <dbReference type="EMBL" id="MBB5199080.1"/>
    </source>
</evidence>
<keyword evidence="2" id="KW-1185">Reference proteome</keyword>
<dbReference type="EMBL" id="JACHHQ010000001">
    <property type="protein sequence ID" value="MBB5199080.1"/>
    <property type="molecule type" value="Genomic_DNA"/>
</dbReference>
<dbReference type="AlphaFoldDB" id="A0A840RR60"/>
<reference evidence="1 2" key="1">
    <citation type="submission" date="2020-08" db="EMBL/GenBank/DDBJ databases">
        <title>Genomic Encyclopedia of Type Strains, Phase IV (KMG-IV): sequencing the most valuable type-strain genomes for metagenomic binning, comparative biology and taxonomic classification.</title>
        <authorList>
            <person name="Goeker M."/>
        </authorList>
    </citation>
    <scope>NUCLEOTIDE SEQUENCE [LARGE SCALE GENOMIC DNA]</scope>
    <source>
        <strain evidence="1 2">DSM 23240</strain>
    </source>
</reference>
<dbReference type="PANTHER" id="PTHR33803">
    <property type="entry name" value="IS1478 TRANSPOSASE"/>
    <property type="match status" value="1"/>
</dbReference>
<gene>
    <name evidence="1" type="ORF">HNR39_000890</name>
</gene>
<protein>
    <recommendedName>
        <fullName evidence="3">Transposase</fullName>
    </recommendedName>
</protein>
<dbReference type="Proteomes" id="UP000571084">
    <property type="component" value="Unassembled WGS sequence"/>
</dbReference>
<accession>A0A840RR60</accession>
<name>A0A840RR60_9BURK</name>
<evidence type="ECO:0000313" key="2">
    <source>
        <dbReference type="Proteomes" id="UP000571084"/>
    </source>
</evidence>